<evidence type="ECO:0000259" key="1">
    <source>
        <dbReference type="Pfam" id="PF14240"/>
    </source>
</evidence>
<gene>
    <name evidence="2" type="ORF">UFOPK3992_02107</name>
</gene>
<dbReference type="EMBL" id="CAFBOZ010000402">
    <property type="protein sequence ID" value="CAB5027644.1"/>
    <property type="molecule type" value="Genomic_DNA"/>
</dbReference>
<dbReference type="InterPro" id="IPR025924">
    <property type="entry name" value="YHYH_dom"/>
</dbReference>
<feature type="domain" description="YHYH" evidence="1">
    <location>
        <begin position="67"/>
        <end position="167"/>
    </location>
</feature>
<reference evidence="2" key="1">
    <citation type="submission" date="2020-05" db="EMBL/GenBank/DDBJ databases">
        <authorList>
            <person name="Chiriac C."/>
            <person name="Salcher M."/>
            <person name="Ghai R."/>
            <person name="Kavagutti S V."/>
        </authorList>
    </citation>
    <scope>NUCLEOTIDE SEQUENCE</scope>
</reference>
<sequence>MQLPHSFKVTTTKTKRNFKGNGIPNHPIGTFPIPSNSAAYGYYAPMPSSPPYANAAEIPVLPYDLNVTVPRNPKANSSPTCINQLTVGIATQTGGAWHAEVAPNAQLQIFDPNAALPTDRCWGHPFAGMYHYHGYSWKCFPNQGAAGRPSPLYGYALDGFGIYGPFGESGNLVRNSQLDVCHGHRGWVMWDGVRKYMYHYHVNNEFPYSIGCFRGTPAELPASMVMN</sequence>
<organism evidence="2">
    <name type="scientific">freshwater metagenome</name>
    <dbReference type="NCBI Taxonomy" id="449393"/>
    <lineage>
        <taxon>unclassified sequences</taxon>
        <taxon>metagenomes</taxon>
        <taxon>ecological metagenomes</taxon>
    </lineage>
</organism>
<evidence type="ECO:0000313" key="2">
    <source>
        <dbReference type="EMBL" id="CAB5027644.1"/>
    </source>
</evidence>
<name>A0A6J7RFT3_9ZZZZ</name>
<proteinExistence type="predicted"/>
<protein>
    <submittedName>
        <fullName evidence="2">Unannotated protein</fullName>
    </submittedName>
</protein>
<dbReference type="Pfam" id="PF14240">
    <property type="entry name" value="YHYH"/>
    <property type="match status" value="1"/>
</dbReference>
<accession>A0A6J7RFT3</accession>
<dbReference type="AlphaFoldDB" id="A0A6J7RFT3"/>